<keyword evidence="3" id="KW-0378">Hydrolase</keyword>
<dbReference type="Pfam" id="PF00795">
    <property type="entry name" value="CN_hydrolase"/>
    <property type="match status" value="1"/>
</dbReference>
<name>A0AAD7NIN8_9AGAR</name>
<reference evidence="3" key="1">
    <citation type="submission" date="2023-03" db="EMBL/GenBank/DDBJ databases">
        <title>Massive genome expansion in bonnet fungi (Mycena s.s.) driven by repeated elements and novel gene families across ecological guilds.</title>
        <authorList>
            <consortium name="Lawrence Berkeley National Laboratory"/>
            <person name="Harder C.B."/>
            <person name="Miyauchi S."/>
            <person name="Viragh M."/>
            <person name="Kuo A."/>
            <person name="Thoen E."/>
            <person name="Andreopoulos B."/>
            <person name="Lu D."/>
            <person name="Skrede I."/>
            <person name="Drula E."/>
            <person name="Henrissat B."/>
            <person name="Morin E."/>
            <person name="Kohler A."/>
            <person name="Barry K."/>
            <person name="LaButti K."/>
            <person name="Morin E."/>
            <person name="Salamov A."/>
            <person name="Lipzen A."/>
            <person name="Mereny Z."/>
            <person name="Hegedus B."/>
            <person name="Baldrian P."/>
            <person name="Stursova M."/>
            <person name="Weitz H."/>
            <person name="Taylor A."/>
            <person name="Grigoriev I.V."/>
            <person name="Nagy L.G."/>
            <person name="Martin F."/>
            <person name="Kauserud H."/>
        </authorList>
    </citation>
    <scope>NUCLEOTIDE SEQUENCE</scope>
    <source>
        <strain evidence="3">CBHHK188m</strain>
    </source>
</reference>
<sequence length="331" mass="36339">MDCLPNAKFKAGAVHAAPVYMDKKATTHKVIALIHQAKSRGIRLLVFPETFIPGFPYFIQCYPPLKQASALAQYAEQSVVTRGEGATEIAAIREACRDNGVAISLGVSERVAEGYTLFNSQVNIDTDGEILGVHRKLQPTHVERAVWAQGGGATLRTYKCSDGYNLGGLCCWENCMQLARQALVEQNEHIHAAAWPSLSTMAGFEGTANLQIEALMKSHALMCQTFVICASNYVDQGCLTWMEENFGKQELVREGGGWSSIIHPFCRVLAGPHEGGTERILEAEIDLAELAAVKVWIDAAGHYKRPEVLGLKVYKRPLWGEETVEEFDVGT</sequence>
<accession>A0AAD7NIN8</accession>
<evidence type="ECO:0000313" key="3">
    <source>
        <dbReference type="EMBL" id="KAJ7762362.1"/>
    </source>
</evidence>
<keyword evidence="4" id="KW-1185">Reference proteome</keyword>
<gene>
    <name evidence="3" type="ORF">DFH07DRAFT_917696</name>
</gene>
<feature type="domain" description="CN hydrolase" evidence="2">
    <location>
        <begin position="9"/>
        <end position="287"/>
    </location>
</feature>
<dbReference type="CDD" id="cd07564">
    <property type="entry name" value="nitrilases_CHs"/>
    <property type="match status" value="1"/>
</dbReference>
<dbReference type="PANTHER" id="PTHR46044:SF1">
    <property type="entry name" value="CN HYDROLASE DOMAIN-CONTAINING PROTEIN"/>
    <property type="match status" value="1"/>
</dbReference>
<comment type="caution">
    <text evidence="3">The sequence shown here is derived from an EMBL/GenBank/DDBJ whole genome shotgun (WGS) entry which is preliminary data.</text>
</comment>
<dbReference type="Proteomes" id="UP001215280">
    <property type="component" value="Unassembled WGS sequence"/>
</dbReference>
<dbReference type="InterPro" id="IPR044149">
    <property type="entry name" value="Nitrilases_CHs"/>
</dbReference>
<protein>
    <submittedName>
        <fullName evidence="3">Carbon-nitrogen hydrolase</fullName>
    </submittedName>
</protein>
<dbReference type="InterPro" id="IPR003010">
    <property type="entry name" value="C-N_Hydrolase"/>
</dbReference>
<proteinExistence type="inferred from homology"/>
<evidence type="ECO:0000259" key="2">
    <source>
        <dbReference type="PROSITE" id="PS50263"/>
    </source>
</evidence>
<dbReference type="InterPro" id="IPR036526">
    <property type="entry name" value="C-N_Hydrolase_sf"/>
</dbReference>
<dbReference type="AlphaFoldDB" id="A0AAD7NIN8"/>
<dbReference type="SUPFAM" id="SSF56317">
    <property type="entry name" value="Carbon-nitrogen hydrolase"/>
    <property type="match status" value="1"/>
</dbReference>
<evidence type="ECO:0000256" key="1">
    <source>
        <dbReference type="ARBA" id="ARBA00008129"/>
    </source>
</evidence>
<evidence type="ECO:0000313" key="4">
    <source>
        <dbReference type="Proteomes" id="UP001215280"/>
    </source>
</evidence>
<dbReference type="PROSITE" id="PS50263">
    <property type="entry name" value="CN_HYDROLASE"/>
    <property type="match status" value="1"/>
</dbReference>
<organism evidence="3 4">
    <name type="scientific">Mycena maculata</name>
    <dbReference type="NCBI Taxonomy" id="230809"/>
    <lineage>
        <taxon>Eukaryota</taxon>
        <taxon>Fungi</taxon>
        <taxon>Dikarya</taxon>
        <taxon>Basidiomycota</taxon>
        <taxon>Agaricomycotina</taxon>
        <taxon>Agaricomycetes</taxon>
        <taxon>Agaricomycetidae</taxon>
        <taxon>Agaricales</taxon>
        <taxon>Marasmiineae</taxon>
        <taxon>Mycenaceae</taxon>
        <taxon>Mycena</taxon>
    </lineage>
</organism>
<dbReference type="PANTHER" id="PTHR46044">
    <property type="entry name" value="NITRILASE"/>
    <property type="match status" value="1"/>
</dbReference>
<dbReference type="GO" id="GO:0016787">
    <property type="term" value="F:hydrolase activity"/>
    <property type="evidence" value="ECO:0007669"/>
    <property type="project" value="UniProtKB-KW"/>
</dbReference>
<comment type="similarity">
    <text evidence="1">Belongs to the carbon-nitrogen hydrolase superfamily. Nitrilase family.</text>
</comment>
<dbReference type="EMBL" id="JARJLG010000043">
    <property type="protein sequence ID" value="KAJ7762362.1"/>
    <property type="molecule type" value="Genomic_DNA"/>
</dbReference>
<dbReference type="Gene3D" id="3.60.110.10">
    <property type="entry name" value="Carbon-nitrogen hydrolase"/>
    <property type="match status" value="1"/>
</dbReference>